<organism evidence="1">
    <name type="scientific">Rhizophora mucronata</name>
    <name type="common">Asiatic mangrove</name>
    <dbReference type="NCBI Taxonomy" id="61149"/>
    <lineage>
        <taxon>Eukaryota</taxon>
        <taxon>Viridiplantae</taxon>
        <taxon>Streptophyta</taxon>
        <taxon>Embryophyta</taxon>
        <taxon>Tracheophyta</taxon>
        <taxon>Spermatophyta</taxon>
        <taxon>Magnoliopsida</taxon>
        <taxon>eudicotyledons</taxon>
        <taxon>Gunneridae</taxon>
        <taxon>Pentapetalae</taxon>
        <taxon>rosids</taxon>
        <taxon>fabids</taxon>
        <taxon>Malpighiales</taxon>
        <taxon>Rhizophoraceae</taxon>
        <taxon>Rhizophora</taxon>
    </lineage>
</organism>
<name>A0A2P2QDW1_RHIMU</name>
<sequence>MLNPPATTTIPQSLLCGPKITPNSVKIALIQIP</sequence>
<evidence type="ECO:0000313" key="1">
    <source>
        <dbReference type="EMBL" id="MBX65077.1"/>
    </source>
</evidence>
<dbReference type="AlphaFoldDB" id="A0A2P2QDW1"/>
<reference evidence="1" key="1">
    <citation type="submission" date="2018-02" db="EMBL/GenBank/DDBJ databases">
        <title>Rhizophora mucronata_Transcriptome.</title>
        <authorList>
            <person name="Meera S.P."/>
            <person name="Sreeshan A."/>
            <person name="Augustine A."/>
        </authorList>
    </citation>
    <scope>NUCLEOTIDE SEQUENCE</scope>
    <source>
        <tissue evidence="1">Leaf</tissue>
    </source>
</reference>
<proteinExistence type="predicted"/>
<protein>
    <submittedName>
        <fullName evidence="1">Uncharacterized protein</fullName>
    </submittedName>
</protein>
<dbReference type="EMBL" id="GGEC01084593">
    <property type="protein sequence ID" value="MBX65077.1"/>
    <property type="molecule type" value="Transcribed_RNA"/>
</dbReference>
<accession>A0A2P2QDW1</accession>